<dbReference type="PIRSF" id="PIRSF016498">
    <property type="entry name" value="UCP016498"/>
    <property type="match status" value="1"/>
</dbReference>
<organism evidence="1 2">
    <name type="scientific">Ferviditalea candida</name>
    <dbReference type="NCBI Taxonomy" id="3108399"/>
    <lineage>
        <taxon>Bacteria</taxon>
        <taxon>Bacillati</taxon>
        <taxon>Bacillota</taxon>
        <taxon>Bacilli</taxon>
        <taxon>Bacillales</taxon>
        <taxon>Paenibacillaceae</taxon>
        <taxon>Ferviditalea</taxon>
    </lineage>
</organism>
<proteinExistence type="predicted"/>
<gene>
    <name evidence="1" type="ORF">VF724_05340</name>
</gene>
<evidence type="ECO:0000313" key="1">
    <source>
        <dbReference type="EMBL" id="MEB3101083.1"/>
    </source>
</evidence>
<dbReference type="RefSeq" id="WP_371753197.1">
    <property type="nucleotide sequence ID" value="NZ_JAYJLD010000005.1"/>
</dbReference>
<dbReference type="InterPro" id="IPR018699">
    <property type="entry name" value="DUF2203"/>
</dbReference>
<keyword evidence="2" id="KW-1185">Reference proteome</keyword>
<name>A0ABU5ZEZ4_9BACL</name>
<protein>
    <submittedName>
        <fullName evidence="1">DUF2203 domain-containing protein</fullName>
    </submittedName>
</protein>
<sequence>MKKYFTVEEANALIPAVNRDLTRLQDITQKFEEKLQIRELLISKKLVFQGSPDVDPVFTLECEMDFLQMEANMLIQSIRSKGADLKDIETGLVDFPSKIGAEEVLLCWKQGEERIRYYHGLFDGFVGRRPLDEA</sequence>
<comment type="caution">
    <text evidence="1">The sequence shown here is derived from an EMBL/GenBank/DDBJ whole genome shotgun (WGS) entry which is preliminary data.</text>
</comment>
<dbReference type="EMBL" id="JAYJLD010000005">
    <property type="protein sequence ID" value="MEB3101083.1"/>
    <property type="molecule type" value="Genomic_DNA"/>
</dbReference>
<dbReference type="Pfam" id="PF09969">
    <property type="entry name" value="DUF2203"/>
    <property type="match status" value="1"/>
</dbReference>
<accession>A0ABU5ZEZ4</accession>
<reference evidence="1" key="1">
    <citation type="submission" date="2023-12" db="EMBL/GenBank/DDBJ databases">
        <title>Fervidustalea candida gen. nov., sp. nov., a novel member of the family Paenibacillaceae isolated from a geothermal area.</title>
        <authorList>
            <person name="Li W.-J."/>
            <person name="Jiao J.-Y."/>
            <person name="Chen Y."/>
        </authorList>
    </citation>
    <scope>NUCLEOTIDE SEQUENCE</scope>
    <source>
        <strain evidence="1">SYSU GA230002</strain>
    </source>
</reference>
<dbReference type="Proteomes" id="UP001310386">
    <property type="component" value="Unassembled WGS sequence"/>
</dbReference>
<evidence type="ECO:0000313" key="2">
    <source>
        <dbReference type="Proteomes" id="UP001310386"/>
    </source>
</evidence>